<sequence length="159" mass="17640">MNKFSIKPVLVALTLLSPVVVVQAAEHSTPVKEKVSPEQRREVLQAVEQWKQAVIKKDRAGLERAYHADLSYGHTDGAVLTKKEQIDRTIVPNRDFTDVDLTDIAVRVYGNTAFVTGGFAFHVAEKGSEPRVAKLAGLDVWTKGPQGWQLIARQLTRLP</sequence>
<evidence type="ECO:0000259" key="2">
    <source>
        <dbReference type="Pfam" id="PF14534"/>
    </source>
</evidence>
<dbReference type="Gene3D" id="3.10.450.50">
    <property type="match status" value="1"/>
</dbReference>
<protein>
    <submittedName>
        <fullName evidence="3">Nuclear transport factor 2 family protein</fullName>
    </submittedName>
</protein>
<reference evidence="4" key="1">
    <citation type="journal article" date="2019" name="Int. J. Syst. Evol. Microbiol.">
        <title>The Global Catalogue of Microorganisms (GCM) 10K type strain sequencing project: providing services to taxonomists for standard genome sequencing and annotation.</title>
        <authorList>
            <consortium name="The Broad Institute Genomics Platform"/>
            <consortium name="The Broad Institute Genome Sequencing Center for Infectious Disease"/>
            <person name="Wu L."/>
            <person name="Ma J."/>
        </authorList>
    </citation>
    <scope>NUCLEOTIDE SEQUENCE [LARGE SCALE GENOMIC DNA]</scope>
    <source>
        <strain evidence="4">CGMCC 1.10759</strain>
    </source>
</reference>
<evidence type="ECO:0000313" key="4">
    <source>
        <dbReference type="Proteomes" id="UP001595904"/>
    </source>
</evidence>
<name>A0ABV8T225_9GAMM</name>
<evidence type="ECO:0000256" key="1">
    <source>
        <dbReference type="SAM" id="SignalP"/>
    </source>
</evidence>
<keyword evidence="1" id="KW-0732">Signal</keyword>
<dbReference type="EMBL" id="JBHSDU010000015">
    <property type="protein sequence ID" value="MFC4313909.1"/>
    <property type="molecule type" value="Genomic_DNA"/>
</dbReference>
<gene>
    <name evidence="3" type="ORF">ACFPN2_32850</name>
</gene>
<dbReference type="RefSeq" id="WP_380604655.1">
    <property type="nucleotide sequence ID" value="NZ_JBHSDU010000015.1"/>
</dbReference>
<dbReference type="Pfam" id="PF14534">
    <property type="entry name" value="DUF4440"/>
    <property type="match status" value="1"/>
</dbReference>
<accession>A0ABV8T225</accession>
<feature type="signal peptide" evidence="1">
    <location>
        <begin position="1"/>
        <end position="24"/>
    </location>
</feature>
<organism evidence="3 4">
    <name type="scientific">Steroidobacter flavus</name>
    <dbReference type="NCBI Taxonomy" id="1842136"/>
    <lineage>
        <taxon>Bacteria</taxon>
        <taxon>Pseudomonadati</taxon>
        <taxon>Pseudomonadota</taxon>
        <taxon>Gammaproteobacteria</taxon>
        <taxon>Steroidobacterales</taxon>
        <taxon>Steroidobacteraceae</taxon>
        <taxon>Steroidobacter</taxon>
    </lineage>
</organism>
<proteinExistence type="predicted"/>
<dbReference type="Proteomes" id="UP001595904">
    <property type="component" value="Unassembled WGS sequence"/>
</dbReference>
<keyword evidence="4" id="KW-1185">Reference proteome</keyword>
<dbReference type="InterPro" id="IPR032710">
    <property type="entry name" value="NTF2-like_dom_sf"/>
</dbReference>
<feature type="chain" id="PRO_5047145992" evidence="1">
    <location>
        <begin position="25"/>
        <end position="159"/>
    </location>
</feature>
<dbReference type="InterPro" id="IPR027843">
    <property type="entry name" value="DUF4440"/>
</dbReference>
<evidence type="ECO:0000313" key="3">
    <source>
        <dbReference type="EMBL" id="MFC4313909.1"/>
    </source>
</evidence>
<feature type="domain" description="DUF4440" evidence="2">
    <location>
        <begin position="43"/>
        <end position="150"/>
    </location>
</feature>
<dbReference type="SUPFAM" id="SSF54427">
    <property type="entry name" value="NTF2-like"/>
    <property type="match status" value="1"/>
</dbReference>
<comment type="caution">
    <text evidence="3">The sequence shown here is derived from an EMBL/GenBank/DDBJ whole genome shotgun (WGS) entry which is preliminary data.</text>
</comment>